<gene>
    <name evidence="4" type="primary">SPOSA6832_04692</name>
</gene>
<dbReference type="EMBL" id="CENE01000037">
    <property type="protein sequence ID" value="CEQ42818.1"/>
    <property type="molecule type" value="Genomic_DNA"/>
</dbReference>
<sequence length="230" mass="25394">MTSLSKTPERPEWEKTLETAEQQVLAGEVDTTETNARYLGYLARLRPVLISSTRYLAYSSDVGESFRPVVAPKVVTAAYGISWAYVFGDVGYEGYKARLRAKEYCPEAQAQVVGLTVAKRAIFQVTASIVAPAITIHSIVKYSALAIKKQGIQNARVRAWLPSALGLGFIPLLPVIYDEPVEHVVDSTFERIQRSLYPDQTSAIHRALMEHDGGHDAKVEAEKVVKGKTE</sequence>
<dbReference type="PANTHER" id="PTHR11001">
    <property type="entry name" value="MITOCHONDRIAL FISSION PROCESS PROTEIN 1"/>
    <property type="match status" value="1"/>
</dbReference>
<dbReference type="Pfam" id="PF10558">
    <property type="entry name" value="MTP18"/>
    <property type="match status" value="1"/>
</dbReference>
<evidence type="ECO:0000256" key="1">
    <source>
        <dbReference type="ARBA" id="ARBA00009224"/>
    </source>
</evidence>
<evidence type="ECO:0000313" key="4">
    <source>
        <dbReference type="EMBL" id="CEQ42818.1"/>
    </source>
</evidence>
<protein>
    <recommendedName>
        <fullName evidence="2">Mitochondrial fission process protein 1</fullName>
    </recommendedName>
    <alternativeName>
        <fullName evidence="3">Mitochondrial 18 kDa protein</fullName>
    </alternativeName>
</protein>
<dbReference type="Proteomes" id="UP000243876">
    <property type="component" value="Unassembled WGS sequence"/>
</dbReference>
<reference evidence="5" key="1">
    <citation type="submission" date="2015-02" db="EMBL/GenBank/DDBJ databases">
        <authorList>
            <person name="Gon?alves P."/>
        </authorList>
    </citation>
    <scope>NUCLEOTIDE SEQUENCE [LARGE SCALE GENOMIC DNA]</scope>
</reference>
<dbReference type="GO" id="GO:0000266">
    <property type="term" value="P:mitochondrial fission"/>
    <property type="evidence" value="ECO:0007669"/>
    <property type="project" value="TreeGrafter"/>
</dbReference>
<evidence type="ECO:0000313" key="5">
    <source>
        <dbReference type="Proteomes" id="UP000243876"/>
    </source>
</evidence>
<comment type="similarity">
    <text evidence="1">Belongs to the MTFP1 family.</text>
</comment>
<keyword evidence="5" id="KW-1185">Reference proteome</keyword>
<dbReference type="AlphaFoldDB" id="A0A0D6ESM1"/>
<organism evidence="4 5">
    <name type="scientific">Sporidiobolus salmonicolor</name>
    <name type="common">Yeast-like fungus</name>
    <name type="synonym">Sporobolomyces salmonicolor</name>
    <dbReference type="NCBI Taxonomy" id="5005"/>
    <lineage>
        <taxon>Eukaryota</taxon>
        <taxon>Fungi</taxon>
        <taxon>Dikarya</taxon>
        <taxon>Basidiomycota</taxon>
        <taxon>Pucciniomycotina</taxon>
        <taxon>Microbotryomycetes</taxon>
        <taxon>Sporidiobolales</taxon>
        <taxon>Sporidiobolaceae</taxon>
        <taxon>Sporobolomyces</taxon>
    </lineage>
</organism>
<dbReference type="PANTHER" id="PTHR11001:SF2">
    <property type="entry name" value="MITOCHONDRIAL FISSION PROCESS PROTEIN 1"/>
    <property type="match status" value="1"/>
</dbReference>
<name>A0A0D6ESM1_SPOSA</name>
<evidence type="ECO:0000256" key="2">
    <source>
        <dbReference type="ARBA" id="ARBA00017835"/>
    </source>
</evidence>
<dbReference type="GO" id="GO:0005739">
    <property type="term" value="C:mitochondrion"/>
    <property type="evidence" value="ECO:0007669"/>
    <property type="project" value="TreeGrafter"/>
</dbReference>
<evidence type="ECO:0000256" key="3">
    <source>
        <dbReference type="ARBA" id="ARBA00029631"/>
    </source>
</evidence>
<dbReference type="OrthoDB" id="424969at2759"/>
<proteinExistence type="inferred from homology"/>
<accession>A0A0D6ESM1</accession>
<feature type="non-terminal residue" evidence="4">
    <location>
        <position position="1"/>
    </location>
</feature>
<dbReference type="InterPro" id="IPR019560">
    <property type="entry name" value="Mitochondrial_18_kDa_protein"/>
</dbReference>